<dbReference type="PROSITE" id="PS50089">
    <property type="entry name" value="ZF_RING_2"/>
    <property type="match status" value="1"/>
</dbReference>
<evidence type="ECO:0000256" key="12">
    <source>
        <dbReference type="ARBA" id="ARBA00023212"/>
    </source>
</evidence>
<evidence type="ECO:0000313" key="20">
    <source>
        <dbReference type="Proteomes" id="UP000694393"/>
    </source>
</evidence>
<evidence type="ECO:0000256" key="7">
    <source>
        <dbReference type="ARBA" id="ARBA00022737"/>
    </source>
</evidence>
<dbReference type="SMART" id="SM00502">
    <property type="entry name" value="BBC"/>
    <property type="match status" value="1"/>
</dbReference>
<evidence type="ECO:0000259" key="14">
    <source>
        <dbReference type="PROSITE" id="PS50089"/>
    </source>
</evidence>
<dbReference type="Pfam" id="PF13445">
    <property type="entry name" value="zf-RING_UBOX"/>
    <property type="match status" value="1"/>
</dbReference>
<dbReference type="Pfam" id="PF18568">
    <property type="entry name" value="COS"/>
    <property type="match status" value="1"/>
</dbReference>
<proteinExistence type="inferred from homology"/>
<dbReference type="PANTHER" id="PTHR24099">
    <property type="entry name" value="E3 UBIQUITIN-PROTEIN LIGASE TRIM36-RELATED"/>
    <property type="match status" value="1"/>
</dbReference>
<evidence type="ECO:0000256" key="5">
    <source>
        <dbReference type="ARBA" id="ARBA00022701"/>
    </source>
</evidence>
<dbReference type="GO" id="GO:0001669">
    <property type="term" value="C:acrosomal vesicle"/>
    <property type="evidence" value="ECO:0007669"/>
    <property type="project" value="TreeGrafter"/>
</dbReference>
<keyword evidence="9" id="KW-0833">Ubl conjugation pathway</keyword>
<evidence type="ECO:0000259" key="15">
    <source>
        <dbReference type="PROSITE" id="PS50119"/>
    </source>
</evidence>
<dbReference type="InterPro" id="IPR050617">
    <property type="entry name" value="E3_ligase_FN3/SPRY"/>
</dbReference>
<dbReference type="InterPro" id="IPR027726">
    <property type="entry name" value="Trim36_HC-RING"/>
</dbReference>
<dbReference type="GO" id="GO:0005874">
    <property type="term" value="C:microtubule"/>
    <property type="evidence" value="ECO:0007669"/>
    <property type="project" value="UniProtKB-KW"/>
</dbReference>
<organism evidence="19 20">
    <name type="scientific">Pelusios castaneus</name>
    <name type="common">West African mud turtle</name>
    <dbReference type="NCBI Taxonomy" id="367368"/>
    <lineage>
        <taxon>Eukaryota</taxon>
        <taxon>Metazoa</taxon>
        <taxon>Chordata</taxon>
        <taxon>Craniata</taxon>
        <taxon>Vertebrata</taxon>
        <taxon>Euteleostomi</taxon>
        <taxon>Archelosauria</taxon>
        <taxon>Testudinata</taxon>
        <taxon>Testudines</taxon>
        <taxon>Pleurodira</taxon>
        <taxon>Pelomedusidae</taxon>
        <taxon>Pelusios</taxon>
    </lineage>
</organism>
<dbReference type="SUPFAM" id="SSF49899">
    <property type="entry name" value="Concanavalin A-like lectins/glucanases"/>
    <property type="match status" value="1"/>
</dbReference>
<keyword evidence="3" id="KW-0963">Cytoplasm</keyword>
<dbReference type="InterPro" id="IPR000315">
    <property type="entry name" value="Znf_B-box"/>
</dbReference>
<feature type="domain" description="COS" evidence="18">
    <location>
        <begin position="345"/>
        <end position="402"/>
    </location>
</feature>
<reference evidence="19" key="1">
    <citation type="submission" date="2025-08" db="UniProtKB">
        <authorList>
            <consortium name="Ensembl"/>
        </authorList>
    </citation>
    <scope>IDENTIFICATION</scope>
</reference>
<evidence type="ECO:0000256" key="2">
    <source>
        <dbReference type="ARBA" id="ARBA00008518"/>
    </source>
</evidence>
<name>A0A8C8R5Y8_9SAUR</name>
<dbReference type="InterPro" id="IPR003961">
    <property type="entry name" value="FN3_dom"/>
</dbReference>
<feature type="domain" description="RING-type" evidence="14">
    <location>
        <begin position="21"/>
        <end position="73"/>
    </location>
</feature>
<dbReference type="InterPro" id="IPR003649">
    <property type="entry name" value="Bbox_C"/>
</dbReference>
<evidence type="ECO:0000256" key="6">
    <source>
        <dbReference type="ARBA" id="ARBA00022723"/>
    </source>
</evidence>
<comment type="subcellular location">
    <subcellularLocation>
        <location evidence="1">Cytoplasm</location>
        <location evidence="1">Cytoskeleton</location>
    </subcellularLocation>
</comment>
<evidence type="ECO:0000256" key="4">
    <source>
        <dbReference type="ARBA" id="ARBA00022679"/>
    </source>
</evidence>
<dbReference type="GO" id="GO:0008270">
    <property type="term" value="F:zinc ion binding"/>
    <property type="evidence" value="ECO:0007669"/>
    <property type="project" value="UniProtKB-KW"/>
</dbReference>
<evidence type="ECO:0000256" key="10">
    <source>
        <dbReference type="ARBA" id="ARBA00022833"/>
    </source>
</evidence>
<dbReference type="Gene3D" id="2.60.40.10">
    <property type="entry name" value="Immunoglobulins"/>
    <property type="match status" value="1"/>
</dbReference>
<keyword evidence="12" id="KW-0206">Cytoskeleton</keyword>
<dbReference type="PROSITE" id="PS50853">
    <property type="entry name" value="FN3"/>
    <property type="match status" value="1"/>
</dbReference>
<keyword evidence="6" id="KW-0479">Metal-binding</keyword>
<reference evidence="19" key="2">
    <citation type="submission" date="2025-09" db="UniProtKB">
        <authorList>
            <consortium name="Ensembl"/>
        </authorList>
    </citation>
    <scope>IDENTIFICATION</scope>
</reference>
<dbReference type="CDD" id="cd19778">
    <property type="entry name" value="Bbox2_TRIM36_C-I"/>
    <property type="match status" value="1"/>
</dbReference>
<dbReference type="InterPro" id="IPR040859">
    <property type="entry name" value="Midline-1_COS"/>
</dbReference>
<evidence type="ECO:0000256" key="13">
    <source>
        <dbReference type="PROSITE-ProRule" id="PRU00024"/>
    </source>
</evidence>
<dbReference type="InterPro" id="IPR047065">
    <property type="entry name" value="TRIM36_Bbox2_Zfn"/>
</dbReference>
<dbReference type="CDD" id="cd00063">
    <property type="entry name" value="FN3"/>
    <property type="match status" value="1"/>
</dbReference>
<dbReference type="InterPro" id="IPR017903">
    <property type="entry name" value="COS_domain"/>
</dbReference>
<dbReference type="PROSITE" id="PS50188">
    <property type="entry name" value="B302_SPRY"/>
    <property type="match status" value="1"/>
</dbReference>
<accession>A0A8C8R5Y8</accession>
<dbReference type="PROSITE" id="PS00518">
    <property type="entry name" value="ZF_RING_1"/>
    <property type="match status" value="1"/>
</dbReference>
<dbReference type="InterPro" id="IPR013083">
    <property type="entry name" value="Znf_RING/FYVE/PHD"/>
</dbReference>
<keyword evidence="8 13" id="KW-0863">Zinc-finger</keyword>
<dbReference type="PROSITE" id="PS50119">
    <property type="entry name" value="ZF_BBOX"/>
    <property type="match status" value="1"/>
</dbReference>
<keyword evidence="5" id="KW-0493">Microtubule</keyword>
<dbReference type="InterPro" id="IPR001870">
    <property type="entry name" value="B30.2/SPRY"/>
</dbReference>
<dbReference type="SUPFAM" id="SSF57845">
    <property type="entry name" value="B-box zinc-binding domain"/>
    <property type="match status" value="1"/>
</dbReference>
<dbReference type="SUPFAM" id="SSF49265">
    <property type="entry name" value="Fibronectin type III"/>
    <property type="match status" value="1"/>
</dbReference>
<evidence type="ECO:0000256" key="8">
    <source>
        <dbReference type="ARBA" id="ARBA00022771"/>
    </source>
</evidence>
<dbReference type="Gene3D" id="2.60.120.920">
    <property type="match status" value="1"/>
</dbReference>
<dbReference type="InterPro" id="IPR001841">
    <property type="entry name" value="Znf_RING"/>
</dbReference>
<dbReference type="SUPFAM" id="SSF57850">
    <property type="entry name" value="RING/U-box"/>
    <property type="match status" value="1"/>
</dbReference>
<dbReference type="InterPro" id="IPR035727">
    <property type="entry name" value="SPRY/PRY_TRIM36"/>
</dbReference>
<evidence type="ECO:0000259" key="18">
    <source>
        <dbReference type="PROSITE" id="PS51262"/>
    </source>
</evidence>
<evidence type="ECO:0000259" key="17">
    <source>
        <dbReference type="PROSITE" id="PS50853"/>
    </source>
</evidence>
<dbReference type="InterPro" id="IPR013783">
    <property type="entry name" value="Ig-like_fold"/>
</dbReference>
<evidence type="ECO:0000313" key="19">
    <source>
        <dbReference type="Ensembl" id="ENSPCEP00000000638.1"/>
    </source>
</evidence>
<dbReference type="CDD" id="cd12894">
    <property type="entry name" value="SPRY_PRY_TRIM36"/>
    <property type="match status" value="1"/>
</dbReference>
<dbReference type="PANTHER" id="PTHR24099:SF18">
    <property type="entry name" value="E3 UBIQUITIN-PROTEIN LIGASE TRIM36"/>
    <property type="match status" value="1"/>
</dbReference>
<dbReference type="GO" id="GO:0004842">
    <property type="term" value="F:ubiquitin-protein transferase activity"/>
    <property type="evidence" value="ECO:0007669"/>
    <property type="project" value="TreeGrafter"/>
</dbReference>
<dbReference type="Gene3D" id="3.30.160.60">
    <property type="entry name" value="Classic Zinc Finger"/>
    <property type="match status" value="1"/>
</dbReference>
<evidence type="ECO:0000256" key="9">
    <source>
        <dbReference type="ARBA" id="ARBA00022786"/>
    </source>
</evidence>
<dbReference type="Pfam" id="PF22586">
    <property type="entry name" value="ANCHR-like_BBOX"/>
    <property type="match status" value="1"/>
</dbReference>
<dbReference type="Gene3D" id="3.30.40.10">
    <property type="entry name" value="Zinc/RING finger domain, C3HC4 (zinc finger)"/>
    <property type="match status" value="1"/>
</dbReference>
<dbReference type="Pfam" id="PF00643">
    <property type="entry name" value="zf-B_box"/>
    <property type="match status" value="1"/>
</dbReference>
<keyword evidence="20" id="KW-1185">Reference proteome</keyword>
<keyword evidence="4" id="KW-0808">Transferase</keyword>
<dbReference type="FunFam" id="4.10.830.40:FF:000001">
    <property type="entry name" value="E3 ubiquitin-protein ligase TRIM9 isoform X1"/>
    <property type="match status" value="1"/>
</dbReference>
<dbReference type="Gene3D" id="4.10.830.40">
    <property type="match status" value="1"/>
</dbReference>
<evidence type="ECO:0000256" key="1">
    <source>
        <dbReference type="ARBA" id="ARBA00004245"/>
    </source>
</evidence>
<comment type="similarity">
    <text evidence="2">Belongs to the TRIM/RBCC family.</text>
</comment>
<dbReference type="SMART" id="SM00336">
    <property type="entry name" value="BBOX"/>
    <property type="match status" value="1"/>
</dbReference>
<dbReference type="InterPro" id="IPR017907">
    <property type="entry name" value="Znf_RING_CS"/>
</dbReference>
<keyword evidence="11" id="KW-0175">Coiled coil</keyword>
<dbReference type="InterPro" id="IPR027370">
    <property type="entry name" value="Znf-RING_euk"/>
</dbReference>
<dbReference type="InterPro" id="IPR043136">
    <property type="entry name" value="B30.2/SPRY_sf"/>
</dbReference>
<dbReference type="GO" id="GO:0007051">
    <property type="term" value="P:spindle organization"/>
    <property type="evidence" value="ECO:0007669"/>
    <property type="project" value="TreeGrafter"/>
</dbReference>
<evidence type="ECO:0000256" key="3">
    <source>
        <dbReference type="ARBA" id="ARBA00022490"/>
    </source>
</evidence>
<dbReference type="SMART" id="SM00184">
    <property type="entry name" value="RING"/>
    <property type="match status" value="1"/>
</dbReference>
<dbReference type="PROSITE" id="PS51262">
    <property type="entry name" value="COS"/>
    <property type="match status" value="1"/>
</dbReference>
<dbReference type="Gene3D" id="1.20.5.170">
    <property type="match status" value="1"/>
</dbReference>
<dbReference type="GO" id="GO:0007340">
    <property type="term" value="P:acrosome reaction"/>
    <property type="evidence" value="ECO:0007669"/>
    <property type="project" value="TreeGrafter"/>
</dbReference>
<protein>
    <submittedName>
        <fullName evidence="19">Tripartite motif containing 36</fullName>
    </submittedName>
</protein>
<feature type="domain" description="B box-type" evidence="15">
    <location>
        <begin position="196"/>
        <end position="238"/>
    </location>
</feature>
<dbReference type="Proteomes" id="UP000694393">
    <property type="component" value="Unplaced"/>
</dbReference>
<dbReference type="CDD" id="cd16756">
    <property type="entry name" value="RING-HC_TRIM36_C-I"/>
    <property type="match status" value="1"/>
</dbReference>
<dbReference type="InterPro" id="IPR036116">
    <property type="entry name" value="FN3_sf"/>
</dbReference>
<keyword evidence="7" id="KW-0677">Repeat</keyword>
<feature type="domain" description="B30.2/SPRY" evidence="16">
    <location>
        <begin position="486"/>
        <end position="712"/>
    </location>
</feature>
<feature type="domain" description="Fibronectin type-III" evidence="17">
    <location>
        <begin position="408"/>
        <end position="501"/>
    </location>
</feature>
<dbReference type="Ensembl" id="ENSPCET00000000657.1">
    <property type="protein sequence ID" value="ENSPCEP00000000638.1"/>
    <property type="gene ID" value="ENSPCEG00000000553.1"/>
</dbReference>
<dbReference type="InterPro" id="IPR013320">
    <property type="entry name" value="ConA-like_dom_sf"/>
</dbReference>
<keyword evidence="10" id="KW-0862">Zinc</keyword>
<evidence type="ECO:0000259" key="16">
    <source>
        <dbReference type="PROSITE" id="PS50188"/>
    </source>
</evidence>
<dbReference type="CDD" id="cd19848">
    <property type="entry name" value="Bbox1_TRIM36_C-I"/>
    <property type="match status" value="1"/>
</dbReference>
<sequence>MEGDRLEPAVTIKNIERELICPACKELFTHPLILPCQHSICHKCVKEILFVTLEDSFTDVGSESSSQSSPQIRTHSPSLDRIDRFSRSGWKRNSLTPRMTIFPCPACRHDVDLGERGINGLFRNVTLETIVERYRQAARAATAIMCDLCKPPPQESTKSCMDCSASYCNECFKIHHPWGTVKAQHEYVGPTTNFRPRILMCPEHEMERVNMYCEICRRPVCHLCKLGGSHANHRVTTMSSAYKTLKEKLSKDIDYLISKESQVKSQISELGLLMKETECNGERAKEEASNNFDKLFDVLEERRSAALRAIEASKNLRLEKLQIQIEEYQGLLENNGLVGYAQEVLKETDQSCFVQTAKQLHVRIQRATESLKSFRPAAEASFEDYVVDITKQEEVLGDLSFYSSGLDVPEINEEKSRMYNKALICWENPVKADSADTYVLQYRKINREEANATWQETEACSNNKVISNLENNSSYAFRVRGYKGSICSPWSKEVTLHTPPAPVFSFLFDDKCGYNSERLMLNPRRTSVESRAGFPLLLGAERIQVGCYTALDYIIGDTGITKGKHFWAFHVESYSYLVKVGVASSAKLQEWLHNPRDVTSPRYEQDSGHDSGSEDTCFDSSQPFTLITLGMKKFFIPKAPTAPKDSANRIHPMPSRIGICLDCDRGKVGFYDADYMKCLYERQVDCSGTMYPAFALMGSAEIHLVEAVTTKYLEYQDDM</sequence>
<dbReference type="InterPro" id="IPR047066">
    <property type="entry name" value="TRIM36_Bbox1_Zfn"/>
</dbReference>
<evidence type="ECO:0000256" key="11">
    <source>
        <dbReference type="ARBA" id="ARBA00023054"/>
    </source>
</evidence>
<dbReference type="AlphaFoldDB" id="A0A8C8R5Y8"/>